<dbReference type="SMART" id="SM01120">
    <property type="entry name" value="Dak2"/>
    <property type="match status" value="1"/>
</dbReference>
<dbReference type="GO" id="GO:0006071">
    <property type="term" value="P:glycerol metabolic process"/>
    <property type="evidence" value="ECO:0007669"/>
    <property type="project" value="InterPro"/>
</dbReference>
<feature type="domain" description="DhaL" evidence="1">
    <location>
        <begin position="9"/>
        <end position="182"/>
    </location>
</feature>
<dbReference type="GO" id="GO:0004371">
    <property type="term" value="F:glycerone kinase activity"/>
    <property type="evidence" value="ECO:0007669"/>
    <property type="project" value="InterPro"/>
</dbReference>
<dbReference type="Gene3D" id="1.25.40.340">
    <property type="match status" value="1"/>
</dbReference>
<evidence type="ECO:0000313" key="2">
    <source>
        <dbReference type="EMBL" id="SVC34367.1"/>
    </source>
</evidence>
<dbReference type="InterPro" id="IPR050270">
    <property type="entry name" value="DegV_domain_contain"/>
</dbReference>
<feature type="non-terminal residue" evidence="2">
    <location>
        <position position="182"/>
    </location>
</feature>
<dbReference type="PANTHER" id="PTHR33434:SF2">
    <property type="entry name" value="FATTY ACID-BINDING PROTEIN TM_1468"/>
    <property type="match status" value="1"/>
</dbReference>
<accession>A0A382LGT9</accession>
<dbReference type="EMBL" id="UINC01086160">
    <property type="protein sequence ID" value="SVC34367.1"/>
    <property type="molecule type" value="Genomic_DNA"/>
</dbReference>
<sequence>MGIHYIDGKRFHRSLSAGIRRLLSRQDYLNKINVFPVPDSDTGTNMGFTLSAVESSISMQDNRSIAQTADKIAELTINNARGNSGAILAQFFTGFAKGVMGKNKLTPSEFSQALQVAKQYSYDALMKPMEGTILTVISDWTNAIQKINPSITDFKKLLTHGLNESLISLADTPKKLDVLSKA</sequence>
<gene>
    <name evidence="2" type="ORF">METZ01_LOCUS287221</name>
</gene>
<reference evidence="2" key="1">
    <citation type="submission" date="2018-05" db="EMBL/GenBank/DDBJ databases">
        <authorList>
            <person name="Lanie J.A."/>
            <person name="Ng W.-L."/>
            <person name="Kazmierczak K.M."/>
            <person name="Andrzejewski T.M."/>
            <person name="Davidsen T.M."/>
            <person name="Wayne K.J."/>
            <person name="Tettelin H."/>
            <person name="Glass J.I."/>
            <person name="Rusch D."/>
            <person name="Podicherti R."/>
            <person name="Tsui H.-C.T."/>
            <person name="Winkler M.E."/>
        </authorList>
    </citation>
    <scope>NUCLEOTIDE SEQUENCE</scope>
</reference>
<dbReference type="PANTHER" id="PTHR33434">
    <property type="entry name" value="DEGV DOMAIN-CONTAINING PROTEIN DR_1986-RELATED"/>
    <property type="match status" value="1"/>
</dbReference>
<proteinExistence type="predicted"/>
<evidence type="ECO:0000259" key="1">
    <source>
        <dbReference type="PROSITE" id="PS51480"/>
    </source>
</evidence>
<organism evidence="2">
    <name type="scientific">marine metagenome</name>
    <dbReference type="NCBI Taxonomy" id="408172"/>
    <lineage>
        <taxon>unclassified sequences</taxon>
        <taxon>metagenomes</taxon>
        <taxon>ecological metagenomes</taxon>
    </lineage>
</organism>
<protein>
    <recommendedName>
        <fullName evidence="1">DhaL domain-containing protein</fullName>
    </recommendedName>
</protein>
<dbReference type="PROSITE" id="PS51480">
    <property type="entry name" value="DHAL"/>
    <property type="match status" value="1"/>
</dbReference>
<dbReference type="AlphaFoldDB" id="A0A382LGT9"/>
<dbReference type="SUPFAM" id="SSF101473">
    <property type="entry name" value="DhaL-like"/>
    <property type="match status" value="1"/>
</dbReference>
<dbReference type="Pfam" id="PF02734">
    <property type="entry name" value="Dak2"/>
    <property type="match status" value="1"/>
</dbReference>
<dbReference type="InterPro" id="IPR036117">
    <property type="entry name" value="DhaL_dom_sf"/>
</dbReference>
<dbReference type="InterPro" id="IPR004007">
    <property type="entry name" value="DhaL_dom"/>
</dbReference>
<name>A0A382LGT9_9ZZZZ</name>